<dbReference type="GO" id="GO:0005634">
    <property type="term" value="C:nucleus"/>
    <property type="evidence" value="ECO:0007669"/>
    <property type="project" value="UniProtKB-SubCell"/>
</dbReference>
<protein>
    <recommendedName>
        <fullName evidence="10">Homeobox domain-containing protein</fullName>
    </recommendedName>
</protein>
<dbReference type="InterPro" id="IPR001356">
    <property type="entry name" value="HD"/>
</dbReference>
<evidence type="ECO:0000313" key="12">
    <source>
        <dbReference type="Proteomes" id="UP001327560"/>
    </source>
</evidence>
<evidence type="ECO:0000256" key="8">
    <source>
        <dbReference type="PROSITE-ProRule" id="PRU00108"/>
    </source>
</evidence>
<evidence type="ECO:0000256" key="9">
    <source>
        <dbReference type="SAM" id="MobiDB-lite"/>
    </source>
</evidence>
<feature type="domain" description="Homeobox" evidence="10">
    <location>
        <begin position="301"/>
        <end position="364"/>
    </location>
</feature>
<dbReference type="CDD" id="cd00086">
    <property type="entry name" value="homeodomain"/>
    <property type="match status" value="1"/>
</dbReference>
<proteinExistence type="inferred from homology"/>
<dbReference type="EMBL" id="CP136896">
    <property type="protein sequence ID" value="WOL13254.1"/>
    <property type="molecule type" value="Genomic_DNA"/>
</dbReference>
<sequence length="521" mass="57723">MMAHEYCSTGFSPAGMQSFEHNHHHHAQQLFGGVEILGVPSSKPQPFAASHGHIVDHRFFPRPADHNCMLPVPEAAPPTWLTTDGAAEQLSLSLFDIKDGSSDHAAPQPWATQYGMAGGFQLPPQPLQLRNSRFLRPAQELLREFCSLADESSSSKKRQSKAAATREVGGGTKPPPNFLPSMDLPELQKMKSKLLSMLEEVDMVYRRYSEQMRTVVQSFEAVAGEGAARVYSTLASTAMSRHFRCLRDGILSQLGEVRKAIGEKDEAAAAPGATRRETPRLKLLDRCMRQHRAFQQGLMEPHPWRPQRGLPERAVSVLRAWLFEHFLHPYPNDSDKHILARQTGLSRSQVSNWFINARVRLWKPMVEEMYAEEMKEFDQAATATPNEQEEDTGNPNPNPDSLPSFDHKPLPPPLPEQHLIDSDSLTSIVHSNRHCRQVEGFDIAGASHMDFSYSGSNGSRTGVSLTLGLQHHNGGGMSLSMVPNSQQSDLSIDEDQHVHFHFGGGGSKPALQKFVGSSVAS</sequence>
<evidence type="ECO:0000256" key="2">
    <source>
        <dbReference type="ARBA" id="ARBA00006454"/>
    </source>
</evidence>
<gene>
    <name evidence="11" type="ORF">Cni_G22023</name>
</gene>
<reference evidence="11 12" key="1">
    <citation type="submission" date="2023-10" db="EMBL/GenBank/DDBJ databases">
        <title>Chromosome-scale genome assembly provides insights into flower coloration mechanisms of Canna indica.</title>
        <authorList>
            <person name="Li C."/>
        </authorList>
    </citation>
    <scope>NUCLEOTIDE SEQUENCE [LARGE SCALE GENOMIC DNA]</scope>
    <source>
        <tissue evidence="11">Flower</tissue>
    </source>
</reference>
<evidence type="ECO:0000256" key="1">
    <source>
        <dbReference type="ARBA" id="ARBA00004123"/>
    </source>
</evidence>
<dbReference type="InterPro" id="IPR008422">
    <property type="entry name" value="KN_HD"/>
</dbReference>
<keyword evidence="3" id="KW-0805">Transcription regulation</keyword>
<dbReference type="GO" id="GO:0006355">
    <property type="term" value="P:regulation of DNA-templated transcription"/>
    <property type="evidence" value="ECO:0007669"/>
    <property type="project" value="InterPro"/>
</dbReference>
<accession>A0AAQ3KR56</accession>
<dbReference type="Pfam" id="PF05920">
    <property type="entry name" value="Homeobox_KN"/>
    <property type="match status" value="1"/>
</dbReference>
<dbReference type="Gene3D" id="1.10.10.60">
    <property type="entry name" value="Homeodomain-like"/>
    <property type="match status" value="1"/>
</dbReference>
<keyword evidence="6" id="KW-0804">Transcription</keyword>
<keyword evidence="5 8" id="KW-0371">Homeobox</keyword>
<feature type="region of interest" description="Disordered" evidence="9">
    <location>
        <begin position="379"/>
        <end position="419"/>
    </location>
</feature>
<dbReference type="InterPro" id="IPR006563">
    <property type="entry name" value="POX_dom"/>
</dbReference>
<evidence type="ECO:0000256" key="4">
    <source>
        <dbReference type="ARBA" id="ARBA00023125"/>
    </source>
</evidence>
<evidence type="ECO:0000256" key="6">
    <source>
        <dbReference type="ARBA" id="ARBA00023163"/>
    </source>
</evidence>
<comment type="subcellular location">
    <subcellularLocation>
        <location evidence="1 8">Nucleus</location>
    </subcellularLocation>
</comment>
<dbReference type="InterPro" id="IPR009057">
    <property type="entry name" value="Homeodomain-like_sf"/>
</dbReference>
<feature type="region of interest" description="Disordered" evidence="9">
    <location>
        <begin position="153"/>
        <end position="182"/>
    </location>
</feature>
<evidence type="ECO:0000256" key="3">
    <source>
        <dbReference type="ARBA" id="ARBA00023015"/>
    </source>
</evidence>
<dbReference type="SMART" id="SM00574">
    <property type="entry name" value="POX"/>
    <property type="match status" value="1"/>
</dbReference>
<dbReference type="InterPro" id="IPR050224">
    <property type="entry name" value="TALE_homeobox"/>
</dbReference>
<keyword evidence="12" id="KW-1185">Reference proteome</keyword>
<name>A0AAQ3KR56_9LILI</name>
<keyword evidence="4 8" id="KW-0238">DNA-binding</keyword>
<evidence type="ECO:0000313" key="11">
    <source>
        <dbReference type="EMBL" id="WOL13254.1"/>
    </source>
</evidence>
<dbReference type="Proteomes" id="UP001327560">
    <property type="component" value="Chromosome 7"/>
</dbReference>
<dbReference type="AlphaFoldDB" id="A0AAQ3KR56"/>
<dbReference type="SMART" id="SM00389">
    <property type="entry name" value="HOX"/>
    <property type="match status" value="1"/>
</dbReference>
<evidence type="ECO:0000256" key="5">
    <source>
        <dbReference type="ARBA" id="ARBA00023155"/>
    </source>
</evidence>
<evidence type="ECO:0000259" key="10">
    <source>
        <dbReference type="PROSITE" id="PS50071"/>
    </source>
</evidence>
<dbReference type="PANTHER" id="PTHR11850">
    <property type="entry name" value="HOMEOBOX PROTEIN TRANSCRIPTION FACTORS"/>
    <property type="match status" value="1"/>
</dbReference>
<dbReference type="GO" id="GO:0003677">
    <property type="term" value="F:DNA binding"/>
    <property type="evidence" value="ECO:0007669"/>
    <property type="project" value="UniProtKB-UniRule"/>
</dbReference>
<dbReference type="SUPFAM" id="SSF46689">
    <property type="entry name" value="Homeodomain-like"/>
    <property type="match status" value="1"/>
</dbReference>
<dbReference type="Pfam" id="PF07526">
    <property type="entry name" value="POX"/>
    <property type="match status" value="1"/>
</dbReference>
<feature type="DNA-binding region" description="Homeobox" evidence="8">
    <location>
        <begin position="303"/>
        <end position="365"/>
    </location>
</feature>
<comment type="similarity">
    <text evidence="2">Belongs to the TALE/BELL homeobox family.</text>
</comment>
<dbReference type="PROSITE" id="PS50071">
    <property type="entry name" value="HOMEOBOX_2"/>
    <property type="match status" value="1"/>
</dbReference>
<keyword evidence="7 8" id="KW-0539">Nucleus</keyword>
<dbReference type="FunFam" id="1.10.10.60:FF:000083">
    <property type="entry name" value="BEL1-like homeodomain protein 4"/>
    <property type="match status" value="1"/>
</dbReference>
<evidence type="ECO:0000256" key="7">
    <source>
        <dbReference type="ARBA" id="ARBA00023242"/>
    </source>
</evidence>
<organism evidence="11 12">
    <name type="scientific">Canna indica</name>
    <name type="common">Indian-shot</name>
    <dbReference type="NCBI Taxonomy" id="4628"/>
    <lineage>
        <taxon>Eukaryota</taxon>
        <taxon>Viridiplantae</taxon>
        <taxon>Streptophyta</taxon>
        <taxon>Embryophyta</taxon>
        <taxon>Tracheophyta</taxon>
        <taxon>Spermatophyta</taxon>
        <taxon>Magnoliopsida</taxon>
        <taxon>Liliopsida</taxon>
        <taxon>Zingiberales</taxon>
        <taxon>Cannaceae</taxon>
        <taxon>Canna</taxon>
    </lineage>
</organism>